<dbReference type="RefSeq" id="WP_285981527.1">
    <property type="nucleotide sequence ID" value="NZ_JASVDS010000001.1"/>
</dbReference>
<reference evidence="1 2" key="1">
    <citation type="submission" date="2023-06" db="EMBL/GenBank/DDBJ databases">
        <title>Pelomonas sp. APW6 16S ribosomal RNA gene genome sequencing and assembly.</title>
        <authorList>
            <person name="Woo H."/>
        </authorList>
    </citation>
    <scope>NUCLEOTIDE SEQUENCE [LARGE SCALE GENOMIC DNA]</scope>
    <source>
        <strain evidence="1 2">APW6</strain>
    </source>
</reference>
<name>A0ABT7LGF7_9BURK</name>
<organism evidence="1 2">
    <name type="scientific">Roseateles subflavus</name>
    <dbReference type="NCBI Taxonomy" id="3053353"/>
    <lineage>
        <taxon>Bacteria</taxon>
        <taxon>Pseudomonadati</taxon>
        <taxon>Pseudomonadota</taxon>
        <taxon>Betaproteobacteria</taxon>
        <taxon>Burkholderiales</taxon>
        <taxon>Sphaerotilaceae</taxon>
        <taxon>Roseateles</taxon>
    </lineage>
</organism>
<evidence type="ECO:0000313" key="1">
    <source>
        <dbReference type="EMBL" id="MDL5030735.1"/>
    </source>
</evidence>
<gene>
    <name evidence="1" type="ORF">QRD43_02360</name>
</gene>
<proteinExistence type="predicted"/>
<protein>
    <submittedName>
        <fullName evidence="1">Alpha/beta hydrolase</fullName>
    </submittedName>
</protein>
<keyword evidence="2" id="KW-1185">Reference proteome</keyword>
<dbReference type="SUPFAM" id="SSF53474">
    <property type="entry name" value="alpha/beta-Hydrolases"/>
    <property type="match status" value="1"/>
</dbReference>
<evidence type="ECO:0000313" key="2">
    <source>
        <dbReference type="Proteomes" id="UP001238603"/>
    </source>
</evidence>
<sequence>MPMTSSAAAPPVYLLPGWLNSDAEHWQSRWERTLGHVRIEQADWEWPRRGDWMARLDEVLLADARLAQTPAVLVAHSLGCQLVAAWAAHSQHTARVRGALLVAPPDTEREDMPPQLHNWRPIRRPRLPFPAIAVVSTDDPYCDPARAGEMAADWGARLVLAGPLGHLNTASGLGDWPEGQALLATLRGASAAG</sequence>
<dbReference type="InterPro" id="IPR029058">
    <property type="entry name" value="AB_hydrolase_fold"/>
</dbReference>
<dbReference type="EMBL" id="JASVDS010000001">
    <property type="protein sequence ID" value="MDL5030735.1"/>
    <property type="molecule type" value="Genomic_DNA"/>
</dbReference>
<dbReference type="Gene3D" id="3.40.50.1820">
    <property type="entry name" value="alpha/beta hydrolase"/>
    <property type="match status" value="1"/>
</dbReference>
<accession>A0ABT7LGF7</accession>
<comment type="caution">
    <text evidence="1">The sequence shown here is derived from an EMBL/GenBank/DDBJ whole genome shotgun (WGS) entry which is preliminary data.</text>
</comment>
<keyword evidence="1" id="KW-0378">Hydrolase</keyword>
<dbReference type="Pfam" id="PF06821">
    <property type="entry name" value="Ser_hydrolase"/>
    <property type="match status" value="1"/>
</dbReference>
<dbReference type="Proteomes" id="UP001238603">
    <property type="component" value="Unassembled WGS sequence"/>
</dbReference>
<dbReference type="GO" id="GO:0016787">
    <property type="term" value="F:hydrolase activity"/>
    <property type="evidence" value="ECO:0007669"/>
    <property type="project" value="UniProtKB-KW"/>
</dbReference>
<dbReference type="InterPro" id="IPR010662">
    <property type="entry name" value="RBBP9/YdeN"/>
</dbReference>